<gene>
    <name evidence="5" type="ORF">GGR06_000545</name>
</gene>
<dbReference type="RefSeq" id="WP_044164245.1">
    <property type="nucleotide sequence ID" value="NZ_JACIER010000002.1"/>
</dbReference>
<dbReference type="Pfam" id="PF00589">
    <property type="entry name" value="Phage_integrase"/>
    <property type="match status" value="1"/>
</dbReference>
<dbReference type="Proteomes" id="UP000560658">
    <property type="component" value="Unassembled WGS sequence"/>
</dbReference>
<dbReference type="GO" id="GO:0003677">
    <property type="term" value="F:DNA binding"/>
    <property type="evidence" value="ECO:0007669"/>
    <property type="project" value="UniProtKB-KW"/>
</dbReference>
<dbReference type="PANTHER" id="PTHR30349">
    <property type="entry name" value="PHAGE INTEGRASE-RELATED"/>
    <property type="match status" value="1"/>
</dbReference>
<dbReference type="GO" id="GO:0015074">
    <property type="term" value="P:DNA integration"/>
    <property type="evidence" value="ECO:0007669"/>
    <property type="project" value="InterPro"/>
</dbReference>
<dbReference type="PROSITE" id="PS51898">
    <property type="entry name" value="TYR_RECOMBINASE"/>
    <property type="match status" value="1"/>
</dbReference>
<keyword evidence="3" id="KW-0233">DNA recombination</keyword>
<dbReference type="GO" id="GO:0006310">
    <property type="term" value="P:DNA recombination"/>
    <property type="evidence" value="ECO:0007669"/>
    <property type="project" value="UniProtKB-KW"/>
</dbReference>
<comment type="similarity">
    <text evidence="1">Belongs to the 'phage' integrase family.</text>
</comment>
<dbReference type="InterPro" id="IPR050090">
    <property type="entry name" value="Tyrosine_recombinase_XerCD"/>
</dbReference>
<dbReference type="Pfam" id="PF13102">
    <property type="entry name" value="Phage_int_SAM_5"/>
    <property type="match status" value="1"/>
</dbReference>
<dbReference type="AlphaFoldDB" id="A0A840CSA4"/>
<reference evidence="5" key="1">
    <citation type="submission" date="2020-08" db="EMBL/GenBank/DDBJ databases">
        <title>Genomic Encyclopedia of Type Strains, Phase IV (KMG-IV): sequencing the most valuable type-strain genomes for metagenomic binning, comparative biology and taxonomic classification.</title>
        <authorList>
            <person name="Goeker M."/>
        </authorList>
    </citation>
    <scope>NUCLEOTIDE SEQUENCE [LARGE SCALE GENOMIC DNA]</scope>
    <source>
        <strain evidence="5">DSM 105720</strain>
    </source>
</reference>
<dbReference type="Gene3D" id="1.10.443.10">
    <property type="entry name" value="Intergrase catalytic core"/>
    <property type="match status" value="1"/>
</dbReference>
<proteinExistence type="inferred from homology"/>
<keyword evidence="6" id="KW-1185">Reference proteome</keyword>
<dbReference type="CDD" id="cd01185">
    <property type="entry name" value="INTN1_C_like"/>
    <property type="match status" value="1"/>
</dbReference>
<dbReference type="EMBL" id="JACIER010000002">
    <property type="protein sequence ID" value="MBB4042780.1"/>
    <property type="molecule type" value="Genomic_DNA"/>
</dbReference>
<evidence type="ECO:0000256" key="2">
    <source>
        <dbReference type="ARBA" id="ARBA00023125"/>
    </source>
</evidence>
<dbReference type="Gene3D" id="1.10.150.130">
    <property type="match status" value="1"/>
</dbReference>
<dbReference type="InterPro" id="IPR010998">
    <property type="entry name" value="Integrase_recombinase_N"/>
</dbReference>
<dbReference type="InterPro" id="IPR013762">
    <property type="entry name" value="Integrase-like_cat_sf"/>
</dbReference>
<dbReference type="PANTHER" id="PTHR30349:SF64">
    <property type="entry name" value="PROPHAGE INTEGRASE INTD-RELATED"/>
    <property type="match status" value="1"/>
</dbReference>
<evidence type="ECO:0000256" key="3">
    <source>
        <dbReference type="ARBA" id="ARBA00023172"/>
    </source>
</evidence>
<dbReference type="InterPro" id="IPR011010">
    <property type="entry name" value="DNA_brk_join_enz"/>
</dbReference>
<feature type="domain" description="Tyr recombinase" evidence="4">
    <location>
        <begin position="196"/>
        <end position="362"/>
    </location>
</feature>
<evidence type="ECO:0000313" key="6">
    <source>
        <dbReference type="Proteomes" id="UP000560658"/>
    </source>
</evidence>
<evidence type="ECO:0000259" key="4">
    <source>
        <dbReference type="PROSITE" id="PS51898"/>
    </source>
</evidence>
<sequence>MFECKTVTLRTRPIKHGQLSFYLDYYPGYRDKETMKVIRHESLGIYIYEKPKNRREREFNEQMTEKAEAIRCRRFDAIVNERYDFLDKSKLKGDFLEYYRHQLRKHDQKWKFVYTHFSNFVGGKCIFEEIDIDLCNKFREYLLTAKKLKSNKDRISQNSAAGYWSTFRGFLQDLYRAKLIRNNINDFLDKIETEDIDKDFLTQQELCKLAETPCDIPVLKTASLFACLTSLRISDILALRWENIQDYYDGGKFVKLITQKTKSIDTIPISKEALELIGNTGEGIIFKGLKRSMTQAPMKKWIKSAGITKNITFHSYRRTFATLQAAAGTDIITIASIMTHKSISTTQLYTKTVDANKRKASSKITLKRKEE</sequence>
<dbReference type="InterPro" id="IPR035386">
    <property type="entry name" value="Arm-DNA-bind_5"/>
</dbReference>
<comment type="caution">
    <text evidence="5">The sequence shown here is derived from an EMBL/GenBank/DDBJ whole genome shotgun (WGS) entry which is preliminary data.</text>
</comment>
<evidence type="ECO:0000313" key="5">
    <source>
        <dbReference type="EMBL" id="MBB4042780.1"/>
    </source>
</evidence>
<dbReference type="InterPro" id="IPR002104">
    <property type="entry name" value="Integrase_catalytic"/>
</dbReference>
<keyword evidence="2" id="KW-0238">DNA-binding</keyword>
<evidence type="ECO:0000256" key="1">
    <source>
        <dbReference type="ARBA" id="ARBA00008857"/>
    </source>
</evidence>
<organism evidence="5 6">
    <name type="scientific">Bacteroides reticulotermitis</name>
    <dbReference type="NCBI Taxonomy" id="1133319"/>
    <lineage>
        <taxon>Bacteria</taxon>
        <taxon>Pseudomonadati</taxon>
        <taxon>Bacteroidota</taxon>
        <taxon>Bacteroidia</taxon>
        <taxon>Bacteroidales</taxon>
        <taxon>Bacteroidaceae</taxon>
        <taxon>Bacteroides</taxon>
    </lineage>
</organism>
<dbReference type="Pfam" id="PF17293">
    <property type="entry name" value="Arm-DNA-bind_5"/>
    <property type="match status" value="1"/>
</dbReference>
<dbReference type="SUPFAM" id="SSF56349">
    <property type="entry name" value="DNA breaking-rejoining enzymes"/>
    <property type="match status" value="1"/>
</dbReference>
<dbReference type="InterPro" id="IPR025269">
    <property type="entry name" value="SAM-like_dom"/>
</dbReference>
<name>A0A840CSA4_9BACE</name>
<protein>
    <submittedName>
        <fullName evidence="5">Integrase</fullName>
    </submittedName>
</protein>
<accession>A0A840CSA4</accession>